<keyword evidence="1" id="KW-1133">Transmembrane helix</keyword>
<reference evidence="2 3" key="1">
    <citation type="submission" date="2019-09" db="EMBL/GenBank/DDBJ databases">
        <title>Draft genome of the ectomycorrhizal ascomycete Sphaerosporella brunnea.</title>
        <authorList>
            <consortium name="DOE Joint Genome Institute"/>
            <person name="Benucci G.M."/>
            <person name="Marozzi G."/>
            <person name="Antonielli L."/>
            <person name="Sanchez S."/>
            <person name="Marco P."/>
            <person name="Wang X."/>
            <person name="Falini L.B."/>
            <person name="Barry K."/>
            <person name="Haridas S."/>
            <person name="Lipzen A."/>
            <person name="Labutti K."/>
            <person name="Grigoriev I.V."/>
            <person name="Murat C."/>
            <person name="Martin F."/>
            <person name="Albertini E."/>
            <person name="Donnini D."/>
            <person name="Bonito G."/>
        </authorList>
    </citation>
    <scope>NUCLEOTIDE SEQUENCE [LARGE SCALE GENOMIC DNA]</scope>
    <source>
        <strain evidence="2 3">Sb_GMNB300</strain>
    </source>
</reference>
<dbReference type="EMBL" id="VXIS01000182">
    <property type="protein sequence ID" value="KAA8898538.1"/>
    <property type="molecule type" value="Genomic_DNA"/>
</dbReference>
<name>A0A5J5EMW1_9PEZI</name>
<proteinExistence type="predicted"/>
<keyword evidence="3" id="KW-1185">Reference proteome</keyword>
<dbReference type="AlphaFoldDB" id="A0A5J5EMW1"/>
<dbReference type="InParanoid" id="A0A5J5EMW1"/>
<sequence>MSLYFCVPPSLRLSFSPSLPLPTLLLFTRQLSTTFCLPLPLFFFFAFAVSVSPVSGIISKHNTSCYCRESLRLRPLPHPHPPSAARYGSLRKQLASGKAHADAPLASAKDVSGADIERFTPKRAGVHRRQGLEFPLLHRRCCNLSGC</sequence>
<evidence type="ECO:0000313" key="2">
    <source>
        <dbReference type="EMBL" id="KAA8898538.1"/>
    </source>
</evidence>
<organism evidence="2 3">
    <name type="scientific">Sphaerosporella brunnea</name>
    <dbReference type="NCBI Taxonomy" id="1250544"/>
    <lineage>
        <taxon>Eukaryota</taxon>
        <taxon>Fungi</taxon>
        <taxon>Dikarya</taxon>
        <taxon>Ascomycota</taxon>
        <taxon>Pezizomycotina</taxon>
        <taxon>Pezizomycetes</taxon>
        <taxon>Pezizales</taxon>
        <taxon>Pyronemataceae</taxon>
        <taxon>Sphaerosporella</taxon>
    </lineage>
</organism>
<accession>A0A5J5EMW1</accession>
<evidence type="ECO:0000256" key="1">
    <source>
        <dbReference type="SAM" id="Phobius"/>
    </source>
</evidence>
<dbReference type="Proteomes" id="UP000326924">
    <property type="component" value="Unassembled WGS sequence"/>
</dbReference>
<keyword evidence="1" id="KW-0812">Transmembrane</keyword>
<comment type="caution">
    <text evidence="2">The sequence shown here is derived from an EMBL/GenBank/DDBJ whole genome shotgun (WGS) entry which is preliminary data.</text>
</comment>
<evidence type="ECO:0008006" key="4">
    <source>
        <dbReference type="Google" id="ProtNLM"/>
    </source>
</evidence>
<protein>
    <recommendedName>
        <fullName evidence="4">Transmembrane protein</fullName>
    </recommendedName>
</protein>
<gene>
    <name evidence="2" type="ORF">FN846DRAFT_892767</name>
</gene>
<evidence type="ECO:0000313" key="3">
    <source>
        <dbReference type="Proteomes" id="UP000326924"/>
    </source>
</evidence>
<keyword evidence="1" id="KW-0472">Membrane</keyword>
<feature type="transmembrane region" description="Helical" evidence="1">
    <location>
        <begin position="31"/>
        <end position="51"/>
    </location>
</feature>